<reference evidence="2" key="1">
    <citation type="journal article" date="2019" name="Int. J. Syst. Evol. Microbiol.">
        <title>The Global Catalogue of Microorganisms (GCM) 10K type strain sequencing project: providing services to taxonomists for standard genome sequencing and annotation.</title>
        <authorList>
            <consortium name="The Broad Institute Genomics Platform"/>
            <consortium name="The Broad Institute Genome Sequencing Center for Infectious Disease"/>
            <person name="Wu L."/>
            <person name="Ma J."/>
        </authorList>
    </citation>
    <scope>NUCLEOTIDE SEQUENCE [LARGE SCALE GENOMIC DNA]</scope>
    <source>
        <strain evidence="2">CCUG 56756</strain>
    </source>
</reference>
<organism evidence="1 2">
    <name type="scientific">Metaplanococcus flavidus</name>
    <dbReference type="NCBI Taxonomy" id="569883"/>
    <lineage>
        <taxon>Bacteria</taxon>
        <taxon>Bacillati</taxon>
        <taxon>Bacillota</taxon>
        <taxon>Bacilli</taxon>
        <taxon>Bacillales</taxon>
        <taxon>Caryophanaceae</taxon>
        <taxon>Metaplanococcus</taxon>
    </lineage>
</organism>
<dbReference type="Proteomes" id="UP001597109">
    <property type="component" value="Unassembled WGS sequence"/>
</dbReference>
<protein>
    <submittedName>
        <fullName evidence="1">Uncharacterized protein</fullName>
    </submittedName>
</protein>
<proteinExistence type="predicted"/>
<sequence length="408" mass="46698">MRKYWKSMAIVIGIVLGIGTFYVNSAMSAENYPDFAIQTLSGDPEEVESLVLDGSYIISSPANYVSTDLKITAQGSSYHSRSFLDRIIGYYPTVIKELQEEHRTFMRGKHPMVNLFFEDNEFLAYAYADHRISSLGPNNFNFEISVLNKADDKVNSFTLEVPDEENVNHVFVIDVQLVEDTIYIITQNMMRNNEGFNDEMHIYEIDLVSQELTNNEALLKYTQWNEDIHTHIQLVENSPTAANKHIILLKMEEAMMEAAESIRVTDSKQEIIFYNLATKENETVNVPGLSLEENQLSFVEGSTIYFTRIEEQELIITPYRLGENQVDQDFRIQLQATIENEPLQIPMISVKEGKLYVVSYQMDSNSNGDVVVVDIQTGKTLFEGQIALETSSEEQGKFELYLNEIYIN</sequence>
<dbReference type="RefSeq" id="WP_379083357.1">
    <property type="nucleotide sequence ID" value="NZ_JBHTKI010000046.1"/>
</dbReference>
<accession>A0ABW3LEA4</accession>
<keyword evidence="2" id="KW-1185">Reference proteome</keyword>
<evidence type="ECO:0000313" key="1">
    <source>
        <dbReference type="EMBL" id="MFD1032889.1"/>
    </source>
</evidence>
<evidence type="ECO:0000313" key="2">
    <source>
        <dbReference type="Proteomes" id="UP001597109"/>
    </source>
</evidence>
<name>A0ABW3LEA4_9BACL</name>
<comment type="caution">
    <text evidence="1">The sequence shown here is derived from an EMBL/GenBank/DDBJ whole genome shotgun (WGS) entry which is preliminary data.</text>
</comment>
<gene>
    <name evidence="1" type="ORF">ACFQ1X_15775</name>
</gene>
<dbReference type="EMBL" id="JBHTKI010000046">
    <property type="protein sequence ID" value="MFD1032889.1"/>
    <property type="molecule type" value="Genomic_DNA"/>
</dbReference>